<reference evidence="1 2" key="1">
    <citation type="submission" date="2016-10" db="EMBL/GenBank/DDBJ databases">
        <authorList>
            <person name="de Groot N.N."/>
        </authorList>
    </citation>
    <scope>NUCLEOTIDE SEQUENCE [LARGE SCALE GENOMIC DNA]</scope>
    <source>
        <strain evidence="2">E92,LMG 26720,CCM 7988</strain>
    </source>
</reference>
<dbReference type="STRING" id="1079859.SAMN04515674_104263"/>
<dbReference type="EMBL" id="FOXH01000004">
    <property type="protein sequence ID" value="SFP62409.1"/>
    <property type="molecule type" value="Genomic_DNA"/>
</dbReference>
<dbReference type="RefSeq" id="WP_092015753.1">
    <property type="nucleotide sequence ID" value="NZ_FOXH01000004.1"/>
</dbReference>
<keyword evidence="2" id="KW-1185">Reference proteome</keyword>
<dbReference type="OrthoDB" id="5149141at2"/>
<dbReference type="Proteomes" id="UP000199306">
    <property type="component" value="Unassembled WGS sequence"/>
</dbReference>
<protein>
    <recommendedName>
        <fullName evidence="3">TIR domain-containing protein</fullName>
    </recommendedName>
</protein>
<evidence type="ECO:0000313" key="1">
    <source>
        <dbReference type="EMBL" id="SFP62409.1"/>
    </source>
</evidence>
<organism evidence="1 2">
    <name type="scientific">Pseudarcicella hirudinis</name>
    <dbReference type="NCBI Taxonomy" id="1079859"/>
    <lineage>
        <taxon>Bacteria</taxon>
        <taxon>Pseudomonadati</taxon>
        <taxon>Bacteroidota</taxon>
        <taxon>Cytophagia</taxon>
        <taxon>Cytophagales</taxon>
        <taxon>Flectobacillaceae</taxon>
        <taxon>Pseudarcicella</taxon>
    </lineage>
</organism>
<proteinExistence type="predicted"/>
<dbReference type="AlphaFoldDB" id="A0A1I5RUZ1"/>
<evidence type="ECO:0000313" key="2">
    <source>
        <dbReference type="Proteomes" id="UP000199306"/>
    </source>
</evidence>
<sequence>MKALSKQRQILISYAIDSTEIVDFAEKLEKILNYENFKVSREILKNVPATILLETQRRIVESFDFIIMLLNPSYKYLSEQKIIETYSGDIFSRISVKKGQLSKIIPVIVSGNRSLSMPDWISTRFYLDFSSEAMFEQNYEDLICTLNYKKYVEPLMQDFEKEFYATEVFQEIHLKGLILTEISYFNEMITLPFALNSKPSKNWGIFLSRYINNGNSERVLLSIFHDTIQISTDNLFDYYQLRAKLLAAIEGANEAHKIFISNFNELLDN</sequence>
<evidence type="ECO:0008006" key="3">
    <source>
        <dbReference type="Google" id="ProtNLM"/>
    </source>
</evidence>
<accession>A0A1I5RUZ1</accession>
<name>A0A1I5RUZ1_9BACT</name>
<gene>
    <name evidence="1" type="ORF">SAMN04515674_104263</name>
</gene>